<dbReference type="PANTHER" id="PTHR33545">
    <property type="entry name" value="UPF0750 MEMBRANE PROTEIN YITT-RELATED"/>
    <property type="match status" value="1"/>
</dbReference>
<feature type="domain" description="DUF2179" evidence="6">
    <location>
        <begin position="32"/>
        <end position="86"/>
    </location>
</feature>
<evidence type="ECO:0000256" key="5">
    <source>
        <dbReference type="ARBA" id="ARBA00023136"/>
    </source>
</evidence>
<dbReference type="GO" id="GO:0005886">
    <property type="term" value="C:plasma membrane"/>
    <property type="evidence" value="ECO:0007669"/>
    <property type="project" value="UniProtKB-SubCell"/>
</dbReference>
<comment type="subcellular location">
    <subcellularLocation>
        <location evidence="1">Cell membrane</location>
        <topology evidence="1">Multi-pass membrane protein</topology>
    </subcellularLocation>
</comment>
<sequence>MGIALHQRAKTFKIISKHPETMVETIRDRLGRGATYNFVEGGYSNEQFREITCVINRLEESKMKEIIYEIDPTAFVMVYDVAEVRGGNFKKHNNH</sequence>
<evidence type="ECO:0000313" key="7">
    <source>
        <dbReference type="EMBL" id="AFC30599.1"/>
    </source>
</evidence>
<evidence type="ECO:0000256" key="2">
    <source>
        <dbReference type="ARBA" id="ARBA00022475"/>
    </source>
</evidence>
<evidence type="ECO:0000256" key="4">
    <source>
        <dbReference type="ARBA" id="ARBA00022989"/>
    </source>
</evidence>
<dbReference type="InterPro" id="IPR051461">
    <property type="entry name" value="UPF0750_membrane"/>
</dbReference>
<dbReference type="PANTHER" id="PTHR33545:SF2">
    <property type="entry name" value="UPF0750 MEMBRANE PROTEIN YDEO"/>
    <property type="match status" value="1"/>
</dbReference>
<keyword evidence="2" id="KW-1003">Cell membrane</keyword>
<keyword evidence="5" id="KW-0472">Membrane</keyword>
<reference evidence="7 8" key="1">
    <citation type="journal article" date="2012" name="J. Bacteriol.">
        <title>Complete Genome Sequence of Paenibacillus mucilaginosus 3016, a Bacterium Functional as Microbial Fertilizer.</title>
        <authorList>
            <person name="Ma M."/>
            <person name="Wang Z."/>
            <person name="Li L."/>
            <person name="Jiang X."/>
            <person name="Guan D."/>
            <person name="Cao F."/>
            <person name="Chen H."/>
            <person name="Wang X."/>
            <person name="Shen D."/>
            <person name="Du B."/>
            <person name="Li J."/>
        </authorList>
    </citation>
    <scope>NUCLEOTIDE SEQUENCE [LARGE SCALE GENOMIC DNA]</scope>
    <source>
        <strain evidence="7 8">3016</strain>
    </source>
</reference>
<keyword evidence="4" id="KW-1133">Transmembrane helix</keyword>
<dbReference type="STRING" id="1116391.PM3016_3786"/>
<evidence type="ECO:0000313" key="8">
    <source>
        <dbReference type="Proteomes" id="UP000007523"/>
    </source>
</evidence>
<dbReference type="Gene3D" id="3.30.70.120">
    <property type="match status" value="1"/>
</dbReference>
<dbReference type="CDD" id="cd16380">
    <property type="entry name" value="YitT_C"/>
    <property type="match status" value="1"/>
</dbReference>
<protein>
    <submittedName>
        <fullName evidence="7">YdeO</fullName>
    </submittedName>
</protein>
<dbReference type="Proteomes" id="UP000007523">
    <property type="component" value="Chromosome"/>
</dbReference>
<dbReference type="AlphaFoldDB" id="H6ND86"/>
<evidence type="ECO:0000256" key="3">
    <source>
        <dbReference type="ARBA" id="ARBA00022692"/>
    </source>
</evidence>
<accession>H6ND86</accession>
<dbReference type="Pfam" id="PF10035">
    <property type="entry name" value="DUF2179"/>
    <property type="match status" value="1"/>
</dbReference>
<evidence type="ECO:0000259" key="6">
    <source>
        <dbReference type="Pfam" id="PF10035"/>
    </source>
</evidence>
<evidence type="ECO:0000256" key="1">
    <source>
        <dbReference type="ARBA" id="ARBA00004651"/>
    </source>
</evidence>
<gene>
    <name evidence="7" type="ORF">PM3016_3786</name>
</gene>
<name>H6ND86_9BACL</name>
<dbReference type="InterPro" id="IPR015867">
    <property type="entry name" value="N-reg_PII/ATP_PRibTrfase_C"/>
</dbReference>
<dbReference type="InterPro" id="IPR019264">
    <property type="entry name" value="DUF2179"/>
</dbReference>
<keyword evidence="3" id="KW-0812">Transmembrane</keyword>
<keyword evidence="8" id="KW-1185">Reference proteome</keyword>
<proteinExistence type="predicted"/>
<organism evidence="7 8">
    <name type="scientific">Paenibacillus mucilaginosus 3016</name>
    <dbReference type="NCBI Taxonomy" id="1116391"/>
    <lineage>
        <taxon>Bacteria</taxon>
        <taxon>Bacillati</taxon>
        <taxon>Bacillota</taxon>
        <taxon>Bacilli</taxon>
        <taxon>Bacillales</taxon>
        <taxon>Paenibacillaceae</taxon>
        <taxon>Paenibacillus</taxon>
    </lineage>
</organism>
<dbReference type="EMBL" id="CP003235">
    <property type="protein sequence ID" value="AFC30599.1"/>
    <property type="molecule type" value="Genomic_DNA"/>
</dbReference>
<dbReference type="KEGG" id="pmq:PM3016_3786"/>
<dbReference type="HOGENOM" id="CLU_187472_0_0_9"/>